<dbReference type="EMBL" id="JAFJMO010000001">
    <property type="protein sequence ID" value="KAJ8289281.1"/>
    <property type="molecule type" value="Genomic_DNA"/>
</dbReference>
<evidence type="ECO:0000256" key="7">
    <source>
        <dbReference type="ARBA" id="ARBA00022734"/>
    </source>
</evidence>
<dbReference type="InterPro" id="IPR006585">
    <property type="entry name" value="FTP1"/>
</dbReference>
<dbReference type="AlphaFoldDB" id="A0A9Q1E432"/>
<dbReference type="Gene3D" id="2.60.120.260">
    <property type="entry name" value="Galactose-binding domain-like"/>
    <property type="match status" value="1"/>
</dbReference>
<dbReference type="OrthoDB" id="547680at2759"/>
<keyword evidence="6" id="KW-0479">Metal-binding</keyword>
<feature type="chain" id="PRO_5040361265" description="Fucolectin tachylectin-4 pentraxin-1 domain-containing protein" evidence="10">
    <location>
        <begin position="24"/>
        <end position="188"/>
    </location>
</feature>
<dbReference type="Pfam" id="PF22633">
    <property type="entry name" value="F5_F8_type_C_2"/>
    <property type="match status" value="1"/>
</dbReference>
<dbReference type="GO" id="GO:0010185">
    <property type="term" value="P:regulation of cellular defense response"/>
    <property type="evidence" value="ECO:0007669"/>
    <property type="project" value="UniProtKB-ARBA"/>
</dbReference>
<evidence type="ECO:0000313" key="13">
    <source>
        <dbReference type="Proteomes" id="UP001152803"/>
    </source>
</evidence>
<comment type="subcellular location">
    <subcellularLocation>
        <location evidence="2">Secreted</location>
    </subcellularLocation>
</comment>
<proteinExistence type="inferred from homology"/>
<evidence type="ECO:0000256" key="8">
    <source>
        <dbReference type="ARBA" id="ARBA00022837"/>
    </source>
</evidence>
<name>A0A9Q1E432_CONCO</name>
<dbReference type="SMART" id="SM00607">
    <property type="entry name" value="FTP"/>
    <property type="match status" value="1"/>
</dbReference>
<organism evidence="12 13">
    <name type="scientific">Conger conger</name>
    <name type="common">Conger eel</name>
    <name type="synonym">Muraena conger</name>
    <dbReference type="NCBI Taxonomy" id="82655"/>
    <lineage>
        <taxon>Eukaryota</taxon>
        <taxon>Metazoa</taxon>
        <taxon>Chordata</taxon>
        <taxon>Craniata</taxon>
        <taxon>Vertebrata</taxon>
        <taxon>Euteleostomi</taxon>
        <taxon>Actinopterygii</taxon>
        <taxon>Neopterygii</taxon>
        <taxon>Teleostei</taxon>
        <taxon>Anguilliformes</taxon>
        <taxon>Congridae</taxon>
        <taxon>Conger</taxon>
    </lineage>
</organism>
<evidence type="ECO:0000313" key="12">
    <source>
        <dbReference type="EMBL" id="KAJ8289281.1"/>
    </source>
</evidence>
<evidence type="ECO:0000256" key="1">
    <source>
        <dbReference type="ARBA" id="ARBA00002219"/>
    </source>
</evidence>
<comment type="caution">
    <text evidence="12">The sequence shown here is derived from an EMBL/GenBank/DDBJ whole genome shotgun (WGS) entry which is preliminary data.</text>
</comment>
<protein>
    <recommendedName>
        <fullName evidence="11">Fucolectin tachylectin-4 pentraxin-1 domain-containing protein</fullName>
    </recommendedName>
</protein>
<dbReference type="GO" id="GO:0001868">
    <property type="term" value="P:regulation of complement activation, lectin pathway"/>
    <property type="evidence" value="ECO:0007669"/>
    <property type="project" value="UniProtKB-ARBA"/>
</dbReference>
<evidence type="ECO:0000256" key="2">
    <source>
        <dbReference type="ARBA" id="ARBA00004613"/>
    </source>
</evidence>
<evidence type="ECO:0000256" key="5">
    <source>
        <dbReference type="ARBA" id="ARBA00022525"/>
    </source>
</evidence>
<keyword evidence="8" id="KW-0106">Calcium</keyword>
<accession>A0A9Q1E432</accession>
<dbReference type="GO" id="GO:0042806">
    <property type="term" value="F:fucose binding"/>
    <property type="evidence" value="ECO:0007669"/>
    <property type="project" value="UniProtKB-ARBA"/>
</dbReference>
<dbReference type="GO" id="GO:0005576">
    <property type="term" value="C:extracellular region"/>
    <property type="evidence" value="ECO:0007669"/>
    <property type="project" value="UniProtKB-SubCell"/>
</dbReference>
<dbReference type="PANTHER" id="PTHR45713">
    <property type="entry name" value="FTP DOMAIN-CONTAINING PROTEIN"/>
    <property type="match status" value="1"/>
</dbReference>
<keyword evidence="13" id="KW-1185">Reference proteome</keyword>
<comment type="subunit">
    <text evidence="4">Homotrimer.</text>
</comment>
<keyword evidence="5" id="KW-0964">Secreted</keyword>
<comment type="similarity">
    <text evidence="3">Belongs to the fucolectin family.</text>
</comment>
<evidence type="ECO:0000256" key="3">
    <source>
        <dbReference type="ARBA" id="ARBA00010147"/>
    </source>
</evidence>
<dbReference type="SUPFAM" id="SSF49785">
    <property type="entry name" value="Galactose-binding domain-like"/>
    <property type="match status" value="1"/>
</dbReference>
<keyword evidence="9" id="KW-1015">Disulfide bond</keyword>
<comment type="function">
    <text evidence="1">Acts as a defensive agent. Recognizes blood group fucosylated oligosaccharides including A, B, H and Lewis B-type antigens. Does not recognize Lewis A antigen and has low affinity for monovalent haptens.</text>
</comment>
<reference evidence="12" key="1">
    <citation type="journal article" date="2023" name="Science">
        <title>Genome structures resolve the early diversification of teleost fishes.</title>
        <authorList>
            <person name="Parey E."/>
            <person name="Louis A."/>
            <person name="Montfort J."/>
            <person name="Bouchez O."/>
            <person name="Roques C."/>
            <person name="Iampietro C."/>
            <person name="Lluch J."/>
            <person name="Castinel A."/>
            <person name="Donnadieu C."/>
            <person name="Desvignes T."/>
            <person name="Floi Bucao C."/>
            <person name="Jouanno E."/>
            <person name="Wen M."/>
            <person name="Mejri S."/>
            <person name="Dirks R."/>
            <person name="Jansen H."/>
            <person name="Henkel C."/>
            <person name="Chen W.J."/>
            <person name="Zahm M."/>
            <person name="Cabau C."/>
            <person name="Klopp C."/>
            <person name="Thompson A.W."/>
            <person name="Robinson-Rechavi M."/>
            <person name="Braasch I."/>
            <person name="Lecointre G."/>
            <person name="Bobe J."/>
            <person name="Postlethwait J.H."/>
            <person name="Berthelot C."/>
            <person name="Roest Crollius H."/>
            <person name="Guiguen Y."/>
        </authorList>
    </citation>
    <scope>NUCLEOTIDE SEQUENCE</scope>
    <source>
        <strain evidence="12">Concon-B</strain>
    </source>
</reference>
<evidence type="ECO:0000256" key="4">
    <source>
        <dbReference type="ARBA" id="ARBA00011233"/>
    </source>
</evidence>
<dbReference type="PANTHER" id="PTHR45713:SF8">
    <property type="entry name" value="SI:CH211-215K15.4"/>
    <property type="match status" value="1"/>
</dbReference>
<keyword evidence="10" id="KW-0732">Signal</keyword>
<feature type="signal peptide" evidence="10">
    <location>
        <begin position="1"/>
        <end position="23"/>
    </location>
</feature>
<keyword evidence="7" id="KW-0430">Lectin</keyword>
<evidence type="ECO:0000256" key="9">
    <source>
        <dbReference type="ARBA" id="ARBA00023157"/>
    </source>
</evidence>
<dbReference type="Proteomes" id="UP001152803">
    <property type="component" value="Unassembled WGS sequence"/>
</dbReference>
<evidence type="ECO:0000256" key="10">
    <source>
        <dbReference type="SAM" id="SignalP"/>
    </source>
</evidence>
<dbReference type="InterPro" id="IPR051941">
    <property type="entry name" value="BG_Antigen-Binding_Lectin"/>
</dbReference>
<dbReference type="InterPro" id="IPR008979">
    <property type="entry name" value="Galactose-bd-like_sf"/>
</dbReference>
<evidence type="ECO:0000259" key="11">
    <source>
        <dbReference type="SMART" id="SM00607"/>
    </source>
</evidence>
<sequence length="188" mass="19933">MAPASIRWMKVIILLVQIVALSAVKSGSVPPGFTEENVALRGKATQSGLLSGSGAVFSLAANAIDGNRDSDFSHGSCAHTSIGPNSWWRVDLLRSYLITSVTITNRGDCCGDRINGAQILIGDSLENNGINNARCSKIETMTAGETKTFPCPGLMVGRYVTVHLPGKNYLHLCEVEVNALLPPANFCG</sequence>
<dbReference type="GO" id="GO:0046872">
    <property type="term" value="F:metal ion binding"/>
    <property type="evidence" value="ECO:0007669"/>
    <property type="project" value="UniProtKB-KW"/>
</dbReference>
<evidence type="ECO:0000256" key="6">
    <source>
        <dbReference type="ARBA" id="ARBA00022723"/>
    </source>
</evidence>
<feature type="domain" description="Fucolectin tachylectin-4 pentraxin-1" evidence="11">
    <location>
        <begin position="35"/>
        <end position="185"/>
    </location>
</feature>
<gene>
    <name evidence="12" type="ORF">COCON_G00019400</name>
</gene>